<reference evidence="8 9" key="1">
    <citation type="submission" date="2018-06" db="EMBL/GenBank/DDBJ databases">
        <authorList>
            <consortium name="Pathogen Informatics"/>
            <person name="Doyle S."/>
        </authorList>
    </citation>
    <scope>NUCLEOTIDE SEQUENCE [LARGE SCALE GENOMIC DNA]</scope>
    <source>
        <strain evidence="8 9">NCTC12112</strain>
    </source>
</reference>
<accession>A0AAX2JFT9</accession>
<protein>
    <submittedName>
        <fullName evidence="8">Predicted permease, DMT superfamily</fullName>
    </submittedName>
</protein>
<feature type="transmembrane region" description="Helical" evidence="6">
    <location>
        <begin position="98"/>
        <end position="119"/>
    </location>
</feature>
<organism evidence="8 9">
    <name type="scientific">Fusobacterium ulcerans</name>
    <dbReference type="NCBI Taxonomy" id="861"/>
    <lineage>
        <taxon>Bacteria</taxon>
        <taxon>Fusobacteriati</taxon>
        <taxon>Fusobacteriota</taxon>
        <taxon>Fusobacteriia</taxon>
        <taxon>Fusobacteriales</taxon>
        <taxon>Fusobacteriaceae</taxon>
        <taxon>Fusobacterium</taxon>
    </lineage>
</organism>
<feature type="transmembrane region" description="Helical" evidence="6">
    <location>
        <begin position="242"/>
        <end position="262"/>
    </location>
</feature>
<feature type="domain" description="EamA" evidence="7">
    <location>
        <begin position="151"/>
        <end position="282"/>
    </location>
</feature>
<feature type="transmembrane region" description="Helical" evidence="6">
    <location>
        <begin position="37"/>
        <end position="61"/>
    </location>
</feature>
<evidence type="ECO:0000313" key="8">
    <source>
        <dbReference type="EMBL" id="SQJ15475.1"/>
    </source>
</evidence>
<dbReference type="PANTHER" id="PTHR42920:SF5">
    <property type="entry name" value="EAMA DOMAIN-CONTAINING PROTEIN"/>
    <property type="match status" value="1"/>
</dbReference>
<dbReference type="SUPFAM" id="SSF103481">
    <property type="entry name" value="Multidrug resistance efflux transporter EmrE"/>
    <property type="match status" value="2"/>
</dbReference>
<dbReference type="EMBL" id="LS483487">
    <property type="protein sequence ID" value="SQJ15475.1"/>
    <property type="molecule type" value="Genomic_DNA"/>
</dbReference>
<dbReference type="RefSeq" id="WP_005979772.1">
    <property type="nucleotide sequence ID" value="NZ_BAABXY010000001.1"/>
</dbReference>
<dbReference type="Proteomes" id="UP000249008">
    <property type="component" value="Chromosome 1"/>
</dbReference>
<keyword evidence="4 6" id="KW-1133">Transmembrane helix</keyword>
<feature type="transmembrane region" description="Helical" evidence="6">
    <location>
        <begin position="268"/>
        <end position="284"/>
    </location>
</feature>
<feature type="transmembrane region" description="Helical" evidence="6">
    <location>
        <begin position="126"/>
        <end position="143"/>
    </location>
</feature>
<dbReference type="InterPro" id="IPR051258">
    <property type="entry name" value="Diverse_Substrate_Transporter"/>
</dbReference>
<keyword evidence="3 6" id="KW-0812">Transmembrane</keyword>
<proteinExistence type="predicted"/>
<dbReference type="Pfam" id="PF00892">
    <property type="entry name" value="EamA"/>
    <property type="match status" value="2"/>
</dbReference>
<evidence type="ECO:0000256" key="2">
    <source>
        <dbReference type="ARBA" id="ARBA00022475"/>
    </source>
</evidence>
<feature type="transmembrane region" description="Helical" evidence="6">
    <location>
        <begin position="212"/>
        <end position="230"/>
    </location>
</feature>
<feature type="transmembrane region" description="Helical" evidence="6">
    <location>
        <begin position="73"/>
        <end position="92"/>
    </location>
</feature>
<keyword evidence="5 6" id="KW-0472">Membrane</keyword>
<dbReference type="PANTHER" id="PTHR42920">
    <property type="entry name" value="OS03G0707200 PROTEIN-RELATED"/>
    <property type="match status" value="1"/>
</dbReference>
<evidence type="ECO:0000313" key="9">
    <source>
        <dbReference type="Proteomes" id="UP000249008"/>
    </source>
</evidence>
<sequence length="295" mass="33054">MKNNKNEKLKMASSVTLAIVALVWGTTFAVLKDTLSIVQPFSLMMFRFGFSALLLFVIYIGKIKKAKMKDIKNGSIIGIFMFLAFYFMIISIKNTTASKVSFIIGAYVLIVPFLAWIINKKRPDKYAVIGAFLATVGLGFLTIEKGVAFNIWDMVAGCCSFFFAAHMIAIEKYGRDSDPILITVIQFIVTAGIFIILVGYFEGYDFSILPKIKWTLGYLVVISTVISFAIQTIAQRYISSTSTALILTLQSVFGAIFAVWYLNERMTFQMGIGCMLVFVAIVTQETKWKFLTKKN</sequence>
<evidence type="ECO:0000256" key="5">
    <source>
        <dbReference type="ARBA" id="ARBA00023136"/>
    </source>
</evidence>
<feature type="domain" description="EamA" evidence="7">
    <location>
        <begin position="17"/>
        <end position="142"/>
    </location>
</feature>
<evidence type="ECO:0000256" key="4">
    <source>
        <dbReference type="ARBA" id="ARBA00022989"/>
    </source>
</evidence>
<keyword evidence="2" id="KW-1003">Cell membrane</keyword>
<evidence type="ECO:0000256" key="3">
    <source>
        <dbReference type="ARBA" id="ARBA00022692"/>
    </source>
</evidence>
<dbReference type="InterPro" id="IPR000620">
    <property type="entry name" value="EamA_dom"/>
</dbReference>
<dbReference type="AlphaFoldDB" id="A0AAX2JFT9"/>
<evidence type="ECO:0000259" key="7">
    <source>
        <dbReference type="Pfam" id="PF00892"/>
    </source>
</evidence>
<name>A0AAX2JFT9_9FUSO</name>
<gene>
    <name evidence="8" type="ORF">NCTC12112_03008</name>
</gene>
<comment type="subcellular location">
    <subcellularLocation>
        <location evidence="1">Cell membrane</location>
        <topology evidence="1">Multi-pass membrane protein</topology>
    </subcellularLocation>
</comment>
<dbReference type="InterPro" id="IPR037185">
    <property type="entry name" value="EmrE-like"/>
</dbReference>
<feature type="transmembrane region" description="Helical" evidence="6">
    <location>
        <begin position="12"/>
        <end position="31"/>
    </location>
</feature>
<evidence type="ECO:0000256" key="1">
    <source>
        <dbReference type="ARBA" id="ARBA00004651"/>
    </source>
</evidence>
<feature type="transmembrane region" description="Helical" evidence="6">
    <location>
        <begin position="149"/>
        <end position="168"/>
    </location>
</feature>
<feature type="transmembrane region" description="Helical" evidence="6">
    <location>
        <begin position="180"/>
        <end position="200"/>
    </location>
</feature>
<dbReference type="KEGG" id="ful:C4N20_05605"/>
<evidence type="ECO:0000256" key="6">
    <source>
        <dbReference type="SAM" id="Phobius"/>
    </source>
</evidence>
<dbReference type="GeneID" id="78454274"/>
<dbReference type="GO" id="GO:0005886">
    <property type="term" value="C:plasma membrane"/>
    <property type="evidence" value="ECO:0007669"/>
    <property type="project" value="UniProtKB-SubCell"/>
</dbReference>